<gene>
    <name evidence="8" type="ORF">D2962_09160</name>
</gene>
<dbReference type="PROSITE" id="PS51849">
    <property type="entry name" value="RSGI_N"/>
    <property type="match status" value="1"/>
</dbReference>
<evidence type="ECO:0000313" key="8">
    <source>
        <dbReference type="EMBL" id="AYO30761.1"/>
    </source>
</evidence>
<keyword evidence="3 6" id="KW-0812">Transmembrane</keyword>
<dbReference type="Proteomes" id="UP000280960">
    <property type="component" value="Chromosome"/>
</dbReference>
<evidence type="ECO:0000256" key="5">
    <source>
        <dbReference type="ARBA" id="ARBA00023136"/>
    </source>
</evidence>
<protein>
    <recommendedName>
        <fullName evidence="7">RsgI N-terminal anti-sigma domain-containing protein</fullName>
    </recommendedName>
</protein>
<comment type="subcellular location">
    <subcellularLocation>
        <location evidence="1">Cell membrane</location>
        <topology evidence="1">Single-pass membrane protein</topology>
    </subcellularLocation>
</comment>
<evidence type="ECO:0000259" key="7">
    <source>
        <dbReference type="PROSITE" id="PS51849"/>
    </source>
</evidence>
<dbReference type="EMBL" id="CP033169">
    <property type="protein sequence ID" value="AYO30761.1"/>
    <property type="molecule type" value="Genomic_DNA"/>
</dbReference>
<keyword evidence="4 6" id="KW-1133">Transmembrane helix</keyword>
<dbReference type="KEGG" id="bacg:D2962_09160"/>
<dbReference type="InterPro" id="IPR024449">
    <property type="entry name" value="Anti-sigma_RsgI_N"/>
</dbReference>
<proteinExistence type="predicted"/>
<dbReference type="AlphaFoldDB" id="A0A3G2R5T2"/>
<evidence type="ECO:0000256" key="2">
    <source>
        <dbReference type="ARBA" id="ARBA00022475"/>
    </source>
</evidence>
<sequence length="273" mass="30558">MKKRGIVMAKDEKGVIVFFSGGEFKKLRINKDVDIGAEIDFEIRRPCIKTMVAAASILFLVVISLLNMLKVVAEPYLYITMDINPGLELAVDSKQKVIGSKAYDEDGKALLSGVNITGMDLAKAVETLVLKAIEEGYISREKQNIVLFTSAINDNVKLDDIRKNIVDKELAHDTTENVKQLFMKRNIESIVQMIHIDNKLRKRAEELNISPGKMAAILEAQHEGIRIDNEQWGKISIKDVINGIEAPEKFFDKLKNIEELSGLSDDIMKSANP</sequence>
<dbReference type="Pfam" id="PF23750">
    <property type="entry name" value="RsgI_M"/>
    <property type="match status" value="1"/>
</dbReference>
<dbReference type="InterPro" id="IPR055431">
    <property type="entry name" value="RsgI_M"/>
</dbReference>
<keyword evidence="2" id="KW-1003">Cell membrane</keyword>
<keyword evidence="5 6" id="KW-0472">Membrane</keyword>
<name>A0A3G2R5T2_9FIRM</name>
<feature type="transmembrane region" description="Helical" evidence="6">
    <location>
        <begin position="51"/>
        <end position="69"/>
    </location>
</feature>
<evidence type="ECO:0000256" key="6">
    <source>
        <dbReference type="SAM" id="Phobius"/>
    </source>
</evidence>
<accession>A0A3G2R5T2</accession>
<evidence type="ECO:0000256" key="3">
    <source>
        <dbReference type="ARBA" id="ARBA00022692"/>
    </source>
</evidence>
<feature type="domain" description="RsgI N-terminal anti-sigma" evidence="7">
    <location>
        <begin position="3"/>
        <end position="50"/>
    </location>
</feature>
<organism evidence="8 9">
    <name type="scientific">Biomaibacter acetigenes</name>
    <dbReference type="NCBI Taxonomy" id="2316383"/>
    <lineage>
        <taxon>Bacteria</taxon>
        <taxon>Bacillati</taxon>
        <taxon>Bacillota</taxon>
        <taxon>Clostridia</taxon>
        <taxon>Thermosediminibacterales</taxon>
        <taxon>Tepidanaerobacteraceae</taxon>
        <taxon>Biomaibacter</taxon>
    </lineage>
</organism>
<evidence type="ECO:0000256" key="1">
    <source>
        <dbReference type="ARBA" id="ARBA00004162"/>
    </source>
</evidence>
<dbReference type="GO" id="GO:0005886">
    <property type="term" value="C:plasma membrane"/>
    <property type="evidence" value="ECO:0007669"/>
    <property type="project" value="UniProtKB-SubCell"/>
</dbReference>
<evidence type="ECO:0000256" key="4">
    <source>
        <dbReference type="ARBA" id="ARBA00022989"/>
    </source>
</evidence>
<reference evidence="8 9" key="1">
    <citation type="submission" date="2018-10" db="EMBL/GenBank/DDBJ databases">
        <authorList>
            <person name="Zhang X."/>
        </authorList>
    </citation>
    <scope>NUCLEOTIDE SEQUENCE [LARGE SCALE GENOMIC DNA]</scope>
    <source>
        <strain evidence="8 9">SK-G1</strain>
    </source>
</reference>
<keyword evidence="9" id="KW-1185">Reference proteome</keyword>
<dbReference type="Pfam" id="PF12791">
    <property type="entry name" value="RsgI_N"/>
    <property type="match status" value="1"/>
</dbReference>
<dbReference type="RefSeq" id="WP_122014794.1">
    <property type="nucleotide sequence ID" value="NZ_CP033169.1"/>
</dbReference>
<evidence type="ECO:0000313" key="9">
    <source>
        <dbReference type="Proteomes" id="UP000280960"/>
    </source>
</evidence>